<dbReference type="Gene3D" id="2.60.120.650">
    <property type="entry name" value="Cupin"/>
    <property type="match status" value="1"/>
</dbReference>
<gene>
    <name evidence="2" type="ORF">L211DRAFT_791857</name>
</gene>
<dbReference type="FunFam" id="2.60.120.650:FF:000046">
    <property type="entry name" value="JmjC domain-containing protein D"/>
    <property type="match status" value="1"/>
</dbReference>
<dbReference type="InParanoid" id="A0A3N4LGH3"/>
<evidence type="ECO:0000313" key="2">
    <source>
        <dbReference type="EMBL" id="RPB20579.1"/>
    </source>
</evidence>
<dbReference type="SUPFAM" id="SSF51197">
    <property type="entry name" value="Clavaminate synthase-like"/>
    <property type="match status" value="1"/>
</dbReference>
<reference evidence="2 3" key="1">
    <citation type="journal article" date="2018" name="Nat. Ecol. Evol.">
        <title>Pezizomycetes genomes reveal the molecular basis of ectomycorrhizal truffle lifestyle.</title>
        <authorList>
            <person name="Murat C."/>
            <person name="Payen T."/>
            <person name="Noel B."/>
            <person name="Kuo A."/>
            <person name="Morin E."/>
            <person name="Chen J."/>
            <person name="Kohler A."/>
            <person name="Krizsan K."/>
            <person name="Balestrini R."/>
            <person name="Da Silva C."/>
            <person name="Montanini B."/>
            <person name="Hainaut M."/>
            <person name="Levati E."/>
            <person name="Barry K.W."/>
            <person name="Belfiori B."/>
            <person name="Cichocki N."/>
            <person name="Clum A."/>
            <person name="Dockter R.B."/>
            <person name="Fauchery L."/>
            <person name="Guy J."/>
            <person name="Iotti M."/>
            <person name="Le Tacon F."/>
            <person name="Lindquist E.A."/>
            <person name="Lipzen A."/>
            <person name="Malagnac F."/>
            <person name="Mello A."/>
            <person name="Molinier V."/>
            <person name="Miyauchi S."/>
            <person name="Poulain J."/>
            <person name="Riccioni C."/>
            <person name="Rubini A."/>
            <person name="Sitrit Y."/>
            <person name="Splivallo R."/>
            <person name="Traeger S."/>
            <person name="Wang M."/>
            <person name="Zifcakova L."/>
            <person name="Wipf D."/>
            <person name="Zambonelli A."/>
            <person name="Paolocci F."/>
            <person name="Nowrousian M."/>
            <person name="Ottonello S."/>
            <person name="Baldrian P."/>
            <person name="Spatafora J.W."/>
            <person name="Henrissat B."/>
            <person name="Nagy L.G."/>
            <person name="Aury J.M."/>
            <person name="Wincker P."/>
            <person name="Grigoriev I.V."/>
            <person name="Bonfante P."/>
            <person name="Martin F.M."/>
        </authorList>
    </citation>
    <scope>NUCLEOTIDE SEQUENCE [LARGE SCALE GENOMIC DNA]</scope>
    <source>
        <strain evidence="2 3">ATCC MYA-4762</strain>
    </source>
</reference>
<dbReference type="InterPro" id="IPR041667">
    <property type="entry name" value="Cupin_8"/>
</dbReference>
<organism evidence="2 3">
    <name type="scientific">Terfezia boudieri ATCC MYA-4762</name>
    <dbReference type="NCBI Taxonomy" id="1051890"/>
    <lineage>
        <taxon>Eukaryota</taxon>
        <taxon>Fungi</taxon>
        <taxon>Dikarya</taxon>
        <taxon>Ascomycota</taxon>
        <taxon>Pezizomycotina</taxon>
        <taxon>Pezizomycetes</taxon>
        <taxon>Pezizales</taxon>
        <taxon>Pezizaceae</taxon>
        <taxon>Terfezia</taxon>
    </lineage>
</organism>
<evidence type="ECO:0000259" key="1">
    <source>
        <dbReference type="PROSITE" id="PS51184"/>
    </source>
</evidence>
<dbReference type="STRING" id="1051890.A0A3N4LGH3"/>
<dbReference type="PROSITE" id="PS51184">
    <property type="entry name" value="JMJC"/>
    <property type="match status" value="1"/>
</dbReference>
<dbReference type="AlphaFoldDB" id="A0A3N4LGH3"/>
<dbReference type="PANTHER" id="PTHR12461">
    <property type="entry name" value="HYPOXIA-INDUCIBLE FACTOR 1 ALPHA INHIBITOR-RELATED"/>
    <property type="match status" value="1"/>
</dbReference>
<dbReference type="InterPro" id="IPR003347">
    <property type="entry name" value="JmjC_dom"/>
</dbReference>
<evidence type="ECO:0000313" key="3">
    <source>
        <dbReference type="Proteomes" id="UP000267821"/>
    </source>
</evidence>
<dbReference type="PANTHER" id="PTHR12461:SF101">
    <property type="entry name" value="TRNA WYBUTOSINE-SYNTHESIZING PROTEIN 4"/>
    <property type="match status" value="1"/>
</dbReference>
<protein>
    <submittedName>
        <fullName evidence="2">Clavaminate synthase-like protein</fullName>
    </submittedName>
</protein>
<dbReference type="Proteomes" id="UP000267821">
    <property type="component" value="Unassembled WGS sequence"/>
</dbReference>
<name>A0A3N4LGH3_9PEZI</name>
<dbReference type="EMBL" id="ML121569">
    <property type="protein sequence ID" value="RPB20579.1"/>
    <property type="molecule type" value="Genomic_DNA"/>
</dbReference>
<dbReference type="Pfam" id="PF13621">
    <property type="entry name" value="Cupin_8"/>
    <property type="match status" value="1"/>
</dbReference>
<feature type="domain" description="JmjC" evidence="1">
    <location>
        <begin position="159"/>
        <end position="316"/>
    </location>
</feature>
<dbReference type="SMART" id="SM00558">
    <property type="entry name" value="JmjC"/>
    <property type="match status" value="1"/>
</dbReference>
<dbReference type="OrthoDB" id="47172at2759"/>
<sequence length="316" mass="35442">MALIMSGAPGPSRRTLIERLLHQTHQICASFLPPSPSPSLLTLAPPHLAPAPAITSPLRTFLKPPSIATFLTSLSHPFIVKSLTSHWPALTTRPWSSPAYLLSHTNSGKRLVPIEIGKSYTDASWGQRIIPFKQFLHEYILHPSPSSTTGYLAQHDLFSQVPALRNDIAVPDYCYSSSYTDGDDPDVDDIDTPEPLLNAWFGPKNTLSPLHTDPYKNILCQVVGRKYIRLYNPHTETPRLFPRGVEAGGVDMSNTSGVEVGWREGRENKQKIWEEFKKAEYVEGILEPGDGLFIPVGWWHYVRSLDVSFSVSFWWK</sequence>
<proteinExistence type="predicted"/>
<accession>A0A3N4LGH3</accession>
<keyword evidence="3" id="KW-1185">Reference proteome</keyword>